<evidence type="ECO:0000256" key="3">
    <source>
        <dbReference type="ARBA" id="ARBA00023136"/>
    </source>
</evidence>
<evidence type="ECO:0000259" key="6">
    <source>
        <dbReference type="PROSITE" id="PS50835"/>
    </source>
</evidence>
<reference evidence="7" key="3">
    <citation type="submission" date="2025-09" db="UniProtKB">
        <authorList>
            <consortium name="Ensembl"/>
        </authorList>
    </citation>
    <scope>IDENTIFICATION</scope>
</reference>
<accession>H3AB59</accession>
<evidence type="ECO:0000256" key="4">
    <source>
        <dbReference type="ARBA" id="ARBA00023157"/>
    </source>
</evidence>
<dbReference type="InterPro" id="IPR011162">
    <property type="entry name" value="MHC_I/II-like_Ag-recog"/>
</dbReference>
<dbReference type="Gene3D" id="2.60.40.10">
    <property type="entry name" value="Immunoglobulins"/>
    <property type="match status" value="1"/>
</dbReference>
<dbReference type="Bgee" id="ENSLACG00000006106">
    <property type="expression patterns" value="Expressed in post-anal tail muscle and 1 other cell type or tissue"/>
</dbReference>
<comment type="subcellular location">
    <subcellularLocation>
        <location evidence="1">Membrane</location>
    </subcellularLocation>
</comment>
<evidence type="ECO:0000256" key="1">
    <source>
        <dbReference type="ARBA" id="ARBA00004370"/>
    </source>
</evidence>
<dbReference type="PROSITE" id="PS00290">
    <property type="entry name" value="IG_MHC"/>
    <property type="match status" value="1"/>
</dbReference>
<dbReference type="FunFam" id="2.60.40.10:FF:000204">
    <property type="entry name" value="Major histocompatibility complex, class I-related protein"/>
    <property type="match status" value="1"/>
</dbReference>
<organism evidence="7 8">
    <name type="scientific">Latimeria chalumnae</name>
    <name type="common">Coelacanth</name>
    <dbReference type="NCBI Taxonomy" id="7897"/>
    <lineage>
        <taxon>Eukaryota</taxon>
        <taxon>Metazoa</taxon>
        <taxon>Chordata</taxon>
        <taxon>Craniata</taxon>
        <taxon>Vertebrata</taxon>
        <taxon>Euteleostomi</taxon>
        <taxon>Coelacanthiformes</taxon>
        <taxon>Coelacanthidae</taxon>
        <taxon>Latimeria</taxon>
    </lineage>
</organism>
<dbReference type="AlphaFoldDB" id="H3AB59"/>
<dbReference type="GO" id="GO:0016020">
    <property type="term" value="C:membrane"/>
    <property type="evidence" value="ECO:0007669"/>
    <property type="project" value="UniProtKB-SubCell"/>
</dbReference>
<dbReference type="OMA" id="DMAYINT"/>
<dbReference type="InterPro" id="IPR013783">
    <property type="entry name" value="Ig-like_fold"/>
</dbReference>
<sequence>TGVNIYQRRSGCEMDADGNKTRGFNVHSYNGKDYIEFDTETQKWKASSEFAETQEEDNNKNTALFRQKCQSLPKCASRSSSTICMLANRIMFLVPPEVRVVDKKSDNGETLTLSCMVTGFYPRAVDVNWIKNGETTLTDVQSSGILPNEDRTFQIQKSIEIYPADNNIYSCQVEHSSLNTALNVPYDPRANYNLKVILGITTPLGILVIVLV</sequence>
<keyword evidence="4" id="KW-1015">Disulfide bond</keyword>
<evidence type="ECO:0000313" key="7">
    <source>
        <dbReference type="Ensembl" id="ENSLACP00000006880.1"/>
    </source>
</evidence>
<dbReference type="InterPro" id="IPR011161">
    <property type="entry name" value="MHC_I-like_Ag-recog"/>
</dbReference>
<dbReference type="SUPFAM" id="SSF54452">
    <property type="entry name" value="MHC antigen-recognition domain"/>
    <property type="match status" value="1"/>
</dbReference>
<reference evidence="7" key="2">
    <citation type="submission" date="2025-08" db="UniProtKB">
        <authorList>
            <consortium name="Ensembl"/>
        </authorList>
    </citation>
    <scope>IDENTIFICATION</scope>
</reference>
<dbReference type="GeneTree" id="ENSGT01120000271828"/>
<dbReference type="PANTHER" id="PTHR16675:SF235">
    <property type="entry name" value="SHKT DOMAIN-CONTAINING PROTEIN"/>
    <property type="match status" value="1"/>
</dbReference>
<dbReference type="Ensembl" id="ENSLACT00000006939.1">
    <property type="protein sequence ID" value="ENSLACP00000006880.1"/>
    <property type="gene ID" value="ENSLACG00000006106.1"/>
</dbReference>
<keyword evidence="8" id="KW-1185">Reference proteome</keyword>
<feature type="domain" description="Ig-like" evidence="6">
    <location>
        <begin position="96"/>
        <end position="183"/>
    </location>
</feature>
<dbReference type="InterPro" id="IPR003597">
    <property type="entry name" value="Ig_C1-set"/>
</dbReference>
<dbReference type="Pfam" id="PF00129">
    <property type="entry name" value="MHC_I"/>
    <property type="match status" value="1"/>
</dbReference>
<dbReference type="Pfam" id="PF07654">
    <property type="entry name" value="C1-set"/>
    <property type="match status" value="1"/>
</dbReference>
<keyword evidence="2" id="KW-0732">Signal</keyword>
<proteinExistence type="predicted"/>
<dbReference type="HOGENOM" id="CLU_047501_0_3_1"/>
<dbReference type="InterPro" id="IPR036179">
    <property type="entry name" value="Ig-like_dom_sf"/>
</dbReference>
<dbReference type="Gene3D" id="3.30.500.10">
    <property type="entry name" value="MHC class I-like antigen recognition-like"/>
    <property type="match status" value="1"/>
</dbReference>
<name>H3AB59_LATCH</name>
<dbReference type="SMART" id="SM00407">
    <property type="entry name" value="IGc1"/>
    <property type="match status" value="1"/>
</dbReference>
<dbReference type="Proteomes" id="UP000008672">
    <property type="component" value="Unassembled WGS sequence"/>
</dbReference>
<dbReference type="PROSITE" id="PS50835">
    <property type="entry name" value="IG_LIKE"/>
    <property type="match status" value="1"/>
</dbReference>
<dbReference type="InterPro" id="IPR007110">
    <property type="entry name" value="Ig-like_dom"/>
</dbReference>
<evidence type="ECO:0000313" key="8">
    <source>
        <dbReference type="Proteomes" id="UP000008672"/>
    </source>
</evidence>
<dbReference type="InParanoid" id="H3AB59"/>
<evidence type="ECO:0000256" key="2">
    <source>
        <dbReference type="ARBA" id="ARBA00022729"/>
    </source>
</evidence>
<evidence type="ECO:0000256" key="5">
    <source>
        <dbReference type="ARBA" id="ARBA00023180"/>
    </source>
</evidence>
<dbReference type="InterPro" id="IPR037055">
    <property type="entry name" value="MHC_I-like_Ag-recog_sf"/>
</dbReference>
<keyword evidence="5" id="KW-0325">Glycoprotein</keyword>
<dbReference type="SUPFAM" id="SSF48726">
    <property type="entry name" value="Immunoglobulin"/>
    <property type="match status" value="1"/>
</dbReference>
<dbReference type="EMBL" id="AFYH01181869">
    <property type="status" value="NOT_ANNOTATED_CDS"/>
    <property type="molecule type" value="Genomic_DNA"/>
</dbReference>
<keyword evidence="3" id="KW-0472">Membrane</keyword>
<dbReference type="InterPro" id="IPR003006">
    <property type="entry name" value="Ig/MHC_CS"/>
</dbReference>
<dbReference type="PANTHER" id="PTHR16675">
    <property type="entry name" value="MHC CLASS I-RELATED"/>
    <property type="match status" value="1"/>
</dbReference>
<protein>
    <recommendedName>
        <fullName evidence="6">Ig-like domain-containing protein</fullName>
    </recommendedName>
</protein>
<reference evidence="8" key="1">
    <citation type="submission" date="2011-08" db="EMBL/GenBank/DDBJ databases">
        <title>The draft genome of Latimeria chalumnae.</title>
        <authorList>
            <person name="Di Palma F."/>
            <person name="Alfoldi J."/>
            <person name="Johnson J."/>
            <person name="Berlin A."/>
            <person name="Gnerre S."/>
            <person name="Jaffe D."/>
            <person name="MacCallum I."/>
            <person name="Young S."/>
            <person name="Walker B.J."/>
            <person name="Lander E."/>
            <person name="Lindblad-Toh K."/>
        </authorList>
    </citation>
    <scope>NUCLEOTIDE SEQUENCE [LARGE SCALE GENOMIC DNA]</scope>
    <source>
        <strain evidence="8">Wild caught</strain>
    </source>
</reference>
<dbReference type="InterPro" id="IPR050208">
    <property type="entry name" value="MHC_class-I_related"/>
</dbReference>